<dbReference type="PANTHER" id="PTHR33164:SF57">
    <property type="entry name" value="MARR-FAMILY TRANSCRIPTIONAL REGULATOR"/>
    <property type="match status" value="1"/>
</dbReference>
<dbReference type="EMBL" id="BAAAQK010000003">
    <property type="protein sequence ID" value="GAA1831368.1"/>
    <property type="molecule type" value="Genomic_DNA"/>
</dbReference>
<evidence type="ECO:0000259" key="1">
    <source>
        <dbReference type="PROSITE" id="PS50995"/>
    </source>
</evidence>
<dbReference type="SMART" id="SM00347">
    <property type="entry name" value="HTH_MARR"/>
    <property type="match status" value="1"/>
</dbReference>
<comment type="caution">
    <text evidence="2">The sequence shown here is derived from an EMBL/GenBank/DDBJ whole genome shotgun (WGS) entry which is preliminary data.</text>
</comment>
<dbReference type="PROSITE" id="PS50995">
    <property type="entry name" value="HTH_MARR_2"/>
    <property type="match status" value="1"/>
</dbReference>
<dbReference type="InterPro" id="IPR036390">
    <property type="entry name" value="WH_DNA-bd_sf"/>
</dbReference>
<proteinExistence type="predicted"/>
<feature type="domain" description="HTH marR-type" evidence="1">
    <location>
        <begin position="19"/>
        <end position="147"/>
    </location>
</feature>
<evidence type="ECO:0000313" key="2">
    <source>
        <dbReference type="EMBL" id="GAA1831368.1"/>
    </source>
</evidence>
<protein>
    <recommendedName>
        <fullName evidence="1">HTH marR-type domain-containing protein</fullName>
    </recommendedName>
</protein>
<dbReference type="SUPFAM" id="SSF46785">
    <property type="entry name" value="Winged helix' DNA-binding domain"/>
    <property type="match status" value="1"/>
</dbReference>
<reference evidence="2 3" key="1">
    <citation type="journal article" date="2019" name="Int. J. Syst. Evol. Microbiol.">
        <title>The Global Catalogue of Microorganisms (GCM) 10K type strain sequencing project: providing services to taxonomists for standard genome sequencing and annotation.</title>
        <authorList>
            <consortium name="The Broad Institute Genomics Platform"/>
            <consortium name="The Broad Institute Genome Sequencing Center for Infectious Disease"/>
            <person name="Wu L."/>
            <person name="Ma J."/>
        </authorList>
    </citation>
    <scope>NUCLEOTIDE SEQUENCE [LARGE SCALE GENOMIC DNA]</scope>
    <source>
        <strain evidence="2 3">JCM 16009</strain>
    </source>
</reference>
<dbReference type="InterPro" id="IPR039422">
    <property type="entry name" value="MarR/SlyA-like"/>
</dbReference>
<organism evidence="2 3">
    <name type="scientific">Pseudonocardia ailaonensis</name>
    <dbReference type="NCBI Taxonomy" id="367279"/>
    <lineage>
        <taxon>Bacteria</taxon>
        <taxon>Bacillati</taxon>
        <taxon>Actinomycetota</taxon>
        <taxon>Actinomycetes</taxon>
        <taxon>Pseudonocardiales</taxon>
        <taxon>Pseudonocardiaceae</taxon>
        <taxon>Pseudonocardia</taxon>
    </lineage>
</organism>
<dbReference type="RefSeq" id="WP_344412191.1">
    <property type="nucleotide sequence ID" value="NZ_BAAAQK010000003.1"/>
</dbReference>
<dbReference type="Gene3D" id="1.10.10.10">
    <property type="entry name" value="Winged helix-like DNA-binding domain superfamily/Winged helix DNA-binding domain"/>
    <property type="match status" value="1"/>
</dbReference>
<dbReference type="InterPro" id="IPR036388">
    <property type="entry name" value="WH-like_DNA-bd_sf"/>
</dbReference>
<name>A0ABN2MPE6_9PSEU</name>
<accession>A0ABN2MPE6</accession>
<dbReference type="Proteomes" id="UP001500449">
    <property type="component" value="Unassembled WGS sequence"/>
</dbReference>
<evidence type="ECO:0000313" key="3">
    <source>
        <dbReference type="Proteomes" id="UP001500449"/>
    </source>
</evidence>
<sequence>MTAGTETGPVRTVDDADPAVRVWKRMRALVIDQHDRRRAAADAVGLSPVRVRALLEVVREPAMLSDLAERLSVDRPYATVVVDDLQRRGLVRRVPHAADRRCKIVSATTEGIEAAARASAIMNDPPAELRSLAAADLAELDRVLGSF</sequence>
<dbReference type="Pfam" id="PF12802">
    <property type="entry name" value="MarR_2"/>
    <property type="match status" value="1"/>
</dbReference>
<gene>
    <name evidence="2" type="ORF">GCM10009836_06630</name>
</gene>
<dbReference type="PRINTS" id="PR00598">
    <property type="entry name" value="HTHMARR"/>
</dbReference>
<dbReference type="PANTHER" id="PTHR33164">
    <property type="entry name" value="TRANSCRIPTIONAL REGULATOR, MARR FAMILY"/>
    <property type="match status" value="1"/>
</dbReference>
<keyword evidence="3" id="KW-1185">Reference proteome</keyword>
<dbReference type="InterPro" id="IPR000835">
    <property type="entry name" value="HTH_MarR-typ"/>
</dbReference>